<dbReference type="InterPro" id="IPR018451">
    <property type="entry name" value="NAF/FISL_domain"/>
</dbReference>
<gene>
    <name evidence="2" type="ORF">RHSIM_Rhsim06G0136500</name>
</gene>
<dbReference type="InterPro" id="IPR004041">
    <property type="entry name" value="NAF_dom"/>
</dbReference>
<reference evidence="2" key="1">
    <citation type="submission" date="2019-11" db="EMBL/GenBank/DDBJ databases">
        <authorList>
            <person name="Liu Y."/>
            <person name="Hou J."/>
            <person name="Li T.-Q."/>
            <person name="Guan C.-H."/>
            <person name="Wu X."/>
            <person name="Wu H.-Z."/>
            <person name="Ling F."/>
            <person name="Zhang R."/>
            <person name="Shi X.-G."/>
            <person name="Ren J.-P."/>
            <person name="Chen E.-F."/>
            <person name="Sun J.-M."/>
        </authorList>
    </citation>
    <scope>NUCLEOTIDE SEQUENCE</scope>
    <source>
        <strain evidence="2">Adult_tree_wgs_1</strain>
        <tissue evidence="2">Leaves</tissue>
    </source>
</reference>
<dbReference type="PROSITE" id="PS50816">
    <property type="entry name" value="NAF"/>
    <property type="match status" value="1"/>
</dbReference>
<dbReference type="Gene3D" id="3.30.310.80">
    <property type="entry name" value="Kinase associated domain 1, KA1"/>
    <property type="match status" value="1"/>
</dbReference>
<proteinExistence type="predicted"/>
<comment type="caution">
    <text evidence="2">The sequence shown here is derived from an EMBL/GenBank/DDBJ whole genome shotgun (WGS) entry which is preliminary data.</text>
</comment>
<name>A0A834LNH6_RHOSS</name>
<protein>
    <recommendedName>
        <fullName evidence="1">NAF domain-containing protein</fullName>
    </recommendedName>
</protein>
<evidence type="ECO:0000313" key="2">
    <source>
        <dbReference type="EMBL" id="KAF7141510.1"/>
    </source>
</evidence>
<accession>A0A834LNH6</accession>
<dbReference type="EMBL" id="WJXA01000006">
    <property type="protein sequence ID" value="KAF7141510.1"/>
    <property type="molecule type" value="Genomic_DNA"/>
</dbReference>
<dbReference type="AlphaFoldDB" id="A0A834LNH6"/>
<dbReference type="OrthoDB" id="1740260at2759"/>
<organism evidence="2 3">
    <name type="scientific">Rhododendron simsii</name>
    <name type="common">Sims's rhododendron</name>
    <dbReference type="NCBI Taxonomy" id="118357"/>
    <lineage>
        <taxon>Eukaryota</taxon>
        <taxon>Viridiplantae</taxon>
        <taxon>Streptophyta</taxon>
        <taxon>Embryophyta</taxon>
        <taxon>Tracheophyta</taxon>
        <taxon>Spermatophyta</taxon>
        <taxon>Magnoliopsida</taxon>
        <taxon>eudicotyledons</taxon>
        <taxon>Gunneridae</taxon>
        <taxon>Pentapetalae</taxon>
        <taxon>asterids</taxon>
        <taxon>Ericales</taxon>
        <taxon>Ericaceae</taxon>
        <taxon>Ericoideae</taxon>
        <taxon>Rhodoreae</taxon>
        <taxon>Rhododendron</taxon>
    </lineage>
</organism>
<dbReference type="CDD" id="cd12195">
    <property type="entry name" value="CIPK_C"/>
    <property type="match status" value="1"/>
</dbReference>
<evidence type="ECO:0000259" key="1">
    <source>
        <dbReference type="PROSITE" id="PS50816"/>
    </source>
</evidence>
<dbReference type="Pfam" id="PF03822">
    <property type="entry name" value="NAF"/>
    <property type="match status" value="1"/>
</dbReference>
<keyword evidence="3" id="KW-1185">Reference proteome</keyword>
<evidence type="ECO:0000313" key="3">
    <source>
        <dbReference type="Proteomes" id="UP000626092"/>
    </source>
</evidence>
<sequence length="148" mass="16682">MLENETQTKTSNTPSFINAFQLIAMSQDLDLSGLYEVQMICKYHYEKQKTLGSKHTYQTIEKIEAAARDVSLSIERKNNSKVSYISEEIVEVAPTHCVMEISKSDGDLGLYREFCKSLSIMLTEETGVSTENRAAKEVIVNSKNMLSN</sequence>
<feature type="domain" description="NAF" evidence="1">
    <location>
        <begin position="12"/>
        <end position="36"/>
    </location>
</feature>
<dbReference type="Proteomes" id="UP000626092">
    <property type="component" value="Unassembled WGS sequence"/>
</dbReference>
<dbReference type="GO" id="GO:0007165">
    <property type="term" value="P:signal transduction"/>
    <property type="evidence" value="ECO:0007669"/>
    <property type="project" value="InterPro"/>
</dbReference>